<evidence type="ECO:0000313" key="3">
    <source>
        <dbReference type="Proteomes" id="UP000219439"/>
    </source>
</evidence>
<evidence type="ECO:0000259" key="1">
    <source>
        <dbReference type="PROSITE" id="PS51819"/>
    </source>
</evidence>
<dbReference type="InterPro" id="IPR037523">
    <property type="entry name" value="VOC_core"/>
</dbReference>
<dbReference type="AlphaFoldDB" id="A0A285NFN7"/>
<dbReference type="Proteomes" id="UP000219439">
    <property type="component" value="Unassembled WGS sequence"/>
</dbReference>
<proteinExistence type="predicted"/>
<name>A0A285NFN7_9HYPH</name>
<dbReference type="PROSITE" id="PS51819">
    <property type="entry name" value="VOC"/>
    <property type="match status" value="1"/>
</dbReference>
<protein>
    <recommendedName>
        <fullName evidence="1">VOC domain-containing protein</fullName>
    </recommendedName>
</protein>
<dbReference type="EMBL" id="OBEL01000001">
    <property type="protein sequence ID" value="SNZ08269.1"/>
    <property type="molecule type" value="Genomic_DNA"/>
</dbReference>
<dbReference type="PANTHER" id="PTHR33993:SF14">
    <property type="entry name" value="GB|AAF24581.1"/>
    <property type="match status" value="1"/>
</dbReference>
<sequence>MQRAFVNILSDNVAKTAEFYENLLGMTRHFNSDWFIILTHPNINDLEYGILQKDHAIVPVASRSDAGGMIVTFVVEDCDRIYTKAKELGALIVSEPTDMPYGQRRMLLQDPDGVMIDVSAPTAPLVET</sequence>
<dbReference type="InterPro" id="IPR029068">
    <property type="entry name" value="Glyas_Bleomycin-R_OHBP_Dase"/>
</dbReference>
<dbReference type="OrthoDB" id="9798201at2"/>
<keyword evidence="3" id="KW-1185">Reference proteome</keyword>
<dbReference type="SUPFAM" id="SSF54593">
    <property type="entry name" value="Glyoxalase/Bleomycin resistance protein/Dihydroxybiphenyl dioxygenase"/>
    <property type="match status" value="1"/>
</dbReference>
<dbReference type="Gene3D" id="3.30.720.110">
    <property type="match status" value="1"/>
</dbReference>
<dbReference type="PANTHER" id="PTHR33993">
    <property type="entry name" value="GLYOXALASE-RELATED"/>
    <property type="match status" value="1"/>
</dbReference>
<reference evidence="2 3" key="1">
    <citation type="submission" date="2017-09" db="EMBL/GenBank/DDBJ databases">
        <authorList>
            <person name="Ehlers B."/>
            <person name="Leendertz F.H."/>
        </authorList>
    </citation>
    <scope>NUCLEOTIDE SEQUENCE [LARGE SCALE GENOMIC DNA]</scope>
    <source>
        <strain evidence="2 3">DSM 18289</strain>
    </source>
</reference>
<dbReference type="RefSeq" id="WP_097152688.1">
    <property type="nucleotide sequence ID" value="NZ_OBEL01000001.1"/>
</dbReference>
<dbReference type="Pfam" id="PF00903">
    <property type="entry name" value="Glyoxalase"/>
    <property type="match status" value="1"/>
</dbReference>
<gene>
    <name evidence="2" type="ORF">SAMN06265368_1538</name>
</gene>
<dbReference type="InterPro" id="IPR004360">
    <property type="entry name" value="Glyas_Fos-R_dOase_dom"/>
</dbReference>
<dbReference type="InterPro" id="IPR052164">
    <property type="entry name" value="Anthracycline_SecMetBiosynth"/>
</dbReference>
<organism evidence="2 3">
    <name type="scientific">Cohaesibacter gelatinilyticus</name>
    <dbReference type="NCBI Taxonomy" id="372072"/>
    <lineage>
        <taxon>Bacteria</taxon>
        <taxon>Pseudomonadati</taxon>
        <taxon>Pseudomonadota</taxon>
        <taxon>Alphaproteobacteria</taxon>
        <taxon>Hyphomicrobiales</taxon>
        <taxon>Cohaesibacteraceae</taxon>
    </lineage>
</organism>
<feature type="domain" description="VOC" evidence="1">
    <location>
        <begin position="2"/>
        <end position="121"/>
    </location>
</feature>
<accession>A0A285NFN7</accession>
<dbReference type="Gene3D" id="3.30.720.120">
    <property type="match status" value="1"/>
</dbReference>
<evidence type="ECO:0000313" key="2">
    <source>
        <dbReference type="EMBL" id="SNZ08269.1"/>
    </source>
</evidence>